<reference evidence="2" key="1">
    <citation type="journal article" date="2019" name="Int. J. Syst. Evol. Microbiol.">
        <title>The Global Catalogue of Microorganisms (GCM) 10K type strain sequencing project: providing services to taxonomists for standard genome sequencing and annotation.</title>
        <authorList>
            <consortium name="The Broad Institute Genomics Platform"/>
            <consortium name="The Broad Institute Genome Sequencing Center for Infectious Disease"/>
            <person name="Wu L."/>
            <person name="Ma J."/>
        </authorList>
    </citation>
    <scope>NUCLEOTIDE SEQUENCE [LARGE SCALE GENOMIC DNA]</scope>
    <source>
        <strain evidence="2">JCM 13006</strain>
    </source>
</reference>
<evidence type="ECO:0000313" key="2">
    <source>
        <dbReference type="Proteomes" id="UP001501752"/>
    </source>
</evidence>
<evidence type="ECO:0000313" key="1">
    <source>
        <dbReference type="EMBL" id="GAA4873014.1"/>
    </source>
</evidence>
<keyword evidence="2" id="KW-1185">Reference proteome</keyword>
<dbReference type="Gene3D" id="1.10.1200.10">
    <property type="entry name" value="ACP-like"/>
    <property type="match status" value="1"/>
</dbReference>
<dbReference type="RefSeq" id="WP_345700026.1">
    <property type="nucleotide sequence ID" value="NZ_BAABIS010000001.1"/>
</dbReference>
<dbReference type="Proteomes" id="UP001501752">
    <property type="component" value="Unassembled WGS sequence"/>
</dbReference>
<name>A0ABP9ECV4_9ACTN</name>
<evidence type="ECO:0008006" key="3">
    <source>
        <dbReference type="Google" id="ProtNLM"/>
    </source>
</evidence>
<sequence length="89" mass="9670">MTTDALPADSRAPLGRPEVLAMLARYGDRAPEQVDEVVGSLELTWLIAEAEQHYGLRIDLDDEQFARIRTVDDAVAVLREVLAPGAAAP</sequence>
<gene>
    <name evidence="1" type="ORF">GCM10023235_60160</name>
</gene>
<comment type="caution">
    <text evidence="1">The sequence shown here is derived from an EMBL/GenBank/DDBJ whole genome shotgun (WGS) entry which is preliminary data.</text>
</comment>
<organism evidence="1 2">
    <name type="scientific">Kitasatospora terrestris</name>
    <dbReference type="NCBI Taxonomy" id="258051"/>
    <lineage>
        <taxon>Bacteria</taxon>
        <taxon>Bacillati</taxon>
        <taxon>Actinomycetota</taxon>
        <taxon>Actinomycetes</taxon>
        <taxon>Kitasatosporales</taxon>
        <taxon>Streptomycetaceae</taxon>
        <taxon>Kitasatospora</taxon>
    </lineage>
</organism>
<dbReference type="SUPFAM" id="SSF47336">
    <property type="entry name" value="ACP-like"/>
    <property type="match status" value="1"/>
</dbReference>
<protein>
    <recommendedName>
        <fullName evidence="3">Carrier domain-containing protein</fullName>
    </recommendedName>
</protein>
<dbReference type="InterPro" id="IPR036736">
    <property type="entry name" value="ACP-like_sf"/>
</dbReference>
<accession>A0ABP9ECV4</accession>
<proteinExistence type="predicted"/>
<dbReference type="EMBL" id="BAABIS010000001">
    <property type="protein sequence ID" value="GAA4873014.1"/>
    <property type="molecule type" value="Genomic_DNA"/>
</dbReference>